<dbReference type="Proteomes" id="UP001595698">
    <property type="component" value="Unassembled WGS sequence"/>
</dbReference>
<name>A0ABV8FGA9_9ACTN</name>
<organism evidence="2 3">
    <name type="scientific">Streptosporangium jomthongense</name>
    <dbReference type="NCBI Taxonomy" id="1193683"/>
    <lineage>
        <taxon>Bacteria</taxon>
        <taxon>Bacillati</taxon>
        <taxon>Actinomycetota</taxon>
        <taxon>Actinomycetes</taxon>
        <taxon>Streptosporangiales</taxon>
        <taxon>Streptosporangiaceae</taxon>
        <taxon>Streptosporangium</taxon>
    </lineage>
</organism>
<evidence type="ECO:0000313" key="3">
    <source>
        <dbReference type="Proteomes" id="UP001595698"/>
    </source>
</evidence>
<keyword evidence="3" id="KW-1185">Reference proteome</keyword>
<dbReference type="RefSeq" id="WP_352012206.1">
    <property type="nucleotide sequence ID" value="NZ_JBHSBC010000058.1"/>
</dbReference>
<dbReference type="EMBL" id="JBHSBC010000058">
    <property type="protein sequence ID" value="MFC3986523.1"/>
    <property type="molecule type" value="Genomic_DNA"/>
</dbReference>
<gene>
    <name evidence="2" type="ORF">ACFOYY_40770</name>
</gene>
<evidence type="ECO:0000256" key="1">
    <source>
        <dbReference type="SAM" id="MobiDB-lite"/>
    </source>
</evidence>
<feature type="region of interest" description="Disordered" evidence="1">
    <location>
        <begin position="1"/>
        <end position="22"/>
    </location>
</feature>
<sequence length="238" mass="26515">MSPATASEARQGLGEDGVMIAPSGPRSAAEIRDYLTDRLNSALRRPGMFGGETALLLLLDHLAYAENQDDAWEQERRAMESRGAFTSIGVTGAFRTLLPNSEEHGPASVYAEFAHVHGWLRADRVLTAEEHESVRQESRTWVGQDRLFSEVVETFGPPSVLFGGSNPFYGKTLGYLTEQVNEPMIFFHLWNGTDSDAVSTWPPLHSEPVLLAVRHGRGRFRDTFIFSPEGRKRRPVTE</sequence>
<reference evidence="3" key="1">
    <citation type="journal article" date="2019" name="Int. J. Syst. Evol. Microbiol.">
        <title>The Global Catalogue of Microorganisms (GCM) 10K type strain sequencing project: providing services to taxonomists for standard genome sequencing and annotation.</title>
        <authorList>
            <consortium name="The Broad Institute Genomics Platform"/>
            <consortium name="The Broad Institute Genome Sequencing Center for Infectious Disease"/>
            <person name="Wu L."/>
            <person name="Ma J."/>
        </authorList>
    </citation>
    <scope>NUCLEOTIDE SEQUENCE [LARGE SCALE GENOMIC DNA]</scope>
    <source>
        <strain evidence="3">TBRC 7912</strain>
    </source>
</reference>
<evidence type="ECO:0000313" key="2">
    <source>
        <dbReference type="EMBL" id="MFC3986523.1"/>
    </source>
</evidence>
<accession>A0ABV8FGA9</accession>
<protein>
    <submittedName>
        <fullName evidence="2">Uncharacterized protein</fullName>
    </submittedName>
</protein>
<proteinExistence type="predicted"/>
<comment type="caution">
    <text evidence="2">The sequence shown here is derived from an EMBL/GenBank/DDBJ whole genome shotgun (WGS) entry which is preliminary data.</text>
</comment>